<keyword evidence="5 8" id="KW-1133">Transmembrane helix</keyword>
<comment type="subcellular location">
    <subcellularLocation>
        <location evidence="1">Cell membrane</location>
        <topology evidence="1">Single-pass membrane protein</topology>
    </subcellularLocation>
    <subcellularLocation>
        <location evidence="7">Cell membrane</location>
        <topology evidence="7">Single-pass type II membrane protein</topology>
    </subcellularLocation>
</comment>
<gene>
    <name evidence="9" type="ORF">E6K71_05045</name>
</gene>
<evidence type="ECO:0000256" key="8">
    <source>
        <dbReference type="SAM" id="Phobius"/>
    </source>
</evidence>
<proteinExistence type="inferred from homology"/>
<dbReference type="GO" id="GO:0022857">
    <property type="term" value="F:transmembrane transporter activity"/>
    <property type="evidence" value="ECO:0007669"/>
    <property type="project" value="InterPro"/>
</dbReference>
<sequence>MKILKRRHPHPEIPLVSTADVSFLLLIFFLSTTIFATQRGISLELPGPGGRALLVSATKTAHAFVAADESVTLDGVAVPLASLAGAIRLKLRETPDLLLSLRVDPAAPYAALVSALDQVKLAGVRQVSIETGDGS</sequence>
<evidence type="ECO:0000313" key="9">
    <source>
        <dbReference type="EMBL" id="TMQ49430.1"/>
    </source>
</evidence>
<protein>
    <submittedName>
        <fullName evidence="9">Biopolymer transporter ExbD</fullName>
    </submittedName>
</protein>
<dbReference type="InterPro" id="IPR003400">
    <property type="entry name" value="ExbD"/>
</dbReference>
<dbReference type="EMBL" id="VBOR01000057">
    <property type="protein sequence ID" value="TMQ49430.1"/>
    <property type="molecule type" value="Genomic_DNA"/>
</dbReference>
<dbReference type="Proteomes" id="UP000316292">
    <property type="component" value="Unassembled WGS sequence"/>
</dbReference>
<keyword evidence="7" id="KW-0653">Protein transport</keyword>
<evidence type="ECO:0000313" key="10">
    <source>
        <dbReference type="Proteomes" id="UP000316292"/>
    </source>
</evidence>
<evidence type="ECO:0000256" key="2">
    <source>
        <dbReference type="ARBA" id="ARBA00005811"/>
    </source>
</evidence>
<evidence type="ECO:0000256" key="1">
    <source>
        <dbReference type="ARBA" id="ARBA00004162"/>
    </source>
</evidence>
<evidence type="ECO:0000256" key="3">
    <source>
        <dbReference type="ARBA" id="ARBA00022475"/>
    </source>
</evidence>
<dbReference type="Gene3D" id="3.30.420.270">
    <property type="match status" value="1"/>
</dbReference>
<dbReference type="Pfam" id="PF02472">
    <property type="entry name" value="ExbD"/>
    <property type="match status" value="1"/>
</dbReference>
<feature type="transmembrane region" description="Helical" evidence="8">
    <location>
        <begin position="12"/>
        <end position="36"/>
    </location>
</feature>
<evidence type="ECO:0000256" key="4">
    <source>
        <dbReference type="ARBA" id="ARBA00022692"/>
    </source>
</evidence>
<dbReference type="PANTHER" id="PTHR30558:SF3">
    <property type="entry name" value="BIOPOLYMER TRANSPORT PROTEIN EXBD-RELATED"/>
    <property type="match status" value="1"/>
</dbReference>
<evidence type="ECO:0000256" key="6">
    <source>
        <dbReference type="ARBA" id="ARBA00023136"/>
    </source>
</evidence>
<dbReference type="GO" id="GO:0005886">
    <property type="term" value="C:plasma membrane"/>
    <property type="evidence" value="ECO:0007669"/>
    <property type="project" value="UniProtKB-SubCell"/>
</dbReference>
<name>A0A538SDI7_UNCEI</name>
<evidence type="ECO:0000256" key="7">
    <source>
        <dbReference type="RuleBase" id="RU003879"/>
    </source>
</evidence>
<keyword evidence="7" id="KW-0813">Transport</keyword>
<evidence type="ECO:0000256" key="5">
    <source>
        <dbReference type="ARBA" id="ARBA00022989"/>
    </source>
</evidence>
<comment type="similarity">
    <text evidence="2 7">Belongs to the ExbD/TolR family.</text>
</comment>
<keyword evidence="6 8" id="KW-0472">Membrane</keyword>
<accession>A0A538SDI7</accession>
<reference evidence="9 10" key="1">
    <citation type="journal article" date="2019" name="Nat. Microbiol.">
        <title>Mediterranean grassland soil C-N compound turnover is dependent on rainfall and depth, and is mediated by genomically divergent microorganisms.</title>
        <authorList>
            <person name="Diamond S."/>
            <person name="Andeer P.F."/>
            <person name="Li Z."/>
            <person name="Crits-Christoph A."/>
            <person name="Burstein D."/>
            <person name="Anantharaman K."/>
            <person name="Lane K.R."/>
            <person name="Thomas B.C."/>
            <person name="Pan C."/>
            <person name="Northen T.R."/>
            <person name="Banfield J.F."/>
        </authorList>
    </citation>
    <scope>NUCLEOTIDE SEQUENCE [LARGE SCALE GENOMIC DNA]</scope>
    <source>
        <strain evidence="9">WS_1</strain>
    </source>
</reference>
<organism evidence="9 10">
    <name type="scientific">Eiseniibacteriota bacterium</name>
    <dbReference type="NCBI Taxonomy" id="2212470"/>
    <lineage>
        <taxon>Bacteria</taxon>
        <taxon>Candidatus Eiseniibacteriota</taxon>
    </lineage>
</organism>
<keyword evidence="4 7" id="KW-0812">Transmembrane</keyword>
<dbReference type="PANTHER" id="PTHR30558">
    <property type="entry name" value="EXBD MEMBRANE COMPONENT OF PMF-DRIVEN MACROMOLECULE IMPORT SYSTEM"/>
    <property type="match status" value="1"/>
</dbReference>
<dbReference type="GO" id="GO:0015031">
    <property type="term" value="P:protein transport"/>
    <property type="evidence" value="ECO:0007669"/>
    <property type="project" value="UniProtKB-KW"/>
</dbReference>
<dbReference type="AlphaFoldDB" id="A0A538SDI7"/>
<keyword evidence="3" id="KW-1003">Cell membrane</keyword>
<comment type="caution">
    <text evidence="9">The sequence shown here is derived from an EMBL/GenBank/DDBJ whole genome shotgun (WGS) entry which is preliminary data.</text>
</comment>